<dbReference type="Pfam" id="PF02794">
    <property type="entry name" value="HlyC"/>
    <property type="match status" value="1"/>
</dbReference>
<name>A0ABU9T679_9HYPH</name>
<gene>
    <name evidence="3" type="ORF">WNY59_08570</name>
</gene>
<keyword evidence="2" id="KW-0808">Transferase</keyword>
<evidence type="ECO:0000313" key="4">
    <source>
        <dbReference type="Proteomes" id="UP001477870"/>
    </source>
</evidence>
<dbReference type="RefSeq" id="WP_342848102.1">
    <property type="nucleotide sequence ID" value="NZ_JBBMQO010000004.1"/>
</dbReference>
<protein>
    <recommendedName>
        <fullName evidence="2">RTX toxin-activating lysine-acyltransferase</fullName>
        <ecNumber evidence="2">2.3.1.-</ecNumber>
    </recommendedName>
</protein>
<comment type="caution">
    <text evidence="3">The sequence shown here is derived from an EMBL/GenBank/DDBJ whole genome shotgun (WGS) entry which is preliminary data.</text>
</comment>
<dbReference type="Proteomes" id="UP001477870">
    <property type="component" value="Unassembled WGS sequence"/>
</dbReference>
<accession>A0ABU9T679</accession>
<keyword evidence="2" id="KW-0204">Cytolysis</keyword>
<keyword evidence="2" id="KW-0963">Cytoplasm</keyword>
<dbReference type="EMBL" id="JBBMQO010000004">
    <property type="protein sequence ID" value="MEM5501640.1"/>
    <property type="molecule type" value="Genomic_DNA"/>
</dbReference>
<dbReference type="EC" id="2.3.1.-" evidence="2"/>
<sequence length="155" mass="18061">MNNFSITMAATPAEAMGRMVAICIKQQVYMDWNIWDMERLFLPPAQGQQYRIFQNGSDDVGFFTWAQLSNEVSNYLIKYGADPRDYEWKCGKRLWLIDIVADPKFSRRIGTAIRREIFTPDFVLENEIDDSVKAHALRRNKDKSIRKVATIGFKK</sequence>
<comment type="similarity">
    <text evidence="1 2">Belongs to the RTX toxin acyltransferase family.</text>
</comment>
<reference evidence="3 4" key="1">
    <citation type="submission" date="2024-03" db="EMBL/GenBank/DDBJ databases">
        <title>Community enrichment and isolation of bacterial strains for fucoidan degradation.</title>
        <authorList>
            <person name="Sichert A."/>
        </authorList>
    </citation>
    <scope>NUCLEOTIDE SEQUENCE [LARGE SCALE GENOMIC DNA]</scope>
    <source>
        <strain evidence="3 4">AS62</strain>
    </source>
</reference>
<dbReference type="InterPro" id="IPR003996">
    <property type="entry name" value="RTX_toxin-activating_protC_bac"/>
</dbReference>
<evidence type="ECO:0000256" key="2">
    <source>
        <dbReference type="RuleBase" id="RU368102"/>
    </source>
</evidence>
<comment type="subcellular location">
    <subcellularLocation>
        <location evidence="2">Cytoplasm</location>
    </subcellularLocation>
</comment>
<keyword evidence="4" id="KW-1185">Reference proteome</keyword>
<keyword evidence="2" id="KW-0012">Acyltransferase</keyword>
<proteinExistence type="inferred from homology"/>
<evidence type="ECO:0000313" key="3">
    <source>
        <dbReference type="EMBL" id="MEM5501640.1"/>
    </source>
</evidence>
<evidence type="ECO:0000256" key="1">
    <source>
        <dbReference type="ARBA" id="ARBA00005686"/>
    </source>
</evidence>
<comment type="function">
    <text evidence="2">Involved in fatty acylation of protoxin at internal lysine residues, thereby converting it to the active toxin.</text>
</comment>
<organism evidence="3 4">
    <name type="scientific">Ahrensia kielensis</name>
    <dbReference type="NCBI Taxonomy" id="76980"/>
    <lineage>
        <taxon>Bacteria</taxon>
        <taxon>Pseudomonadati</taxon>
        <taxon>Pseudomonadota</taxon>
        <taxon>Alphaproteobacteria</taxon>
        <taxon>Hyphomicrobiales</taxon>
        <taxon>Ahrensiaceae</taxon>
        <taxon>Ahrensia</taxon>
    </lineage>
</organism>